<dbReference type="SUPFAM" id="SSF53335">
    <property type="entry name" value="S-adenosyl-L-methionine-dependent methyltransferases"/>
    <property type="match status" value="1"/>
</dbReference>
<evidence type="ECO:0000313" key="3">
    <source>
        <dbReference type="Proteomes" id="UP001236500"/>
    </source>
</evidence>
<keyword evidence="3" id="KW-1185">Reference proteome</keyword>
<keyword evidence="2" id="KW-0808">Transferase</keyword>
<name>A0ABY8NIJ9_9GAMM</name>
<dbReference type="PANTHER" id="PTHR34203:SF15">
    <property type="entry name" value="SLL1173 PROTEIN"/>
    <property type="match status" value="1"/>
</dbReference>
<dbReference type="InterPro" id="IPR052514">
    <property type="entry name" value="SAM-dependent_MTase"/>
</dbReference>
<dbReference type="EMBL" id="CP118605">
    <property type="protein sequence ID" value="WGL17552.1"/>
    <property type="molecule type" value="Genomic_DNA"/>
</dbReference>
<reference evidence="2 3" key="1">
    <citation type="submission" date="2023-02" db="EMBL/GenBank/DDBJ databases">
        <title>Description and genomic characterization of Microbulbifer bruguierae sp. nov., isolated from the sediment of mangrove plant Bruguiera sexangula.</title>
        <authorList>
            <person name="Long M."/>
        </authorList>
    </citation>
    <scope>NUCLEOTIDE SEQUENCE [LARGE SCALE GENOMIC DNA]</scope>
    <source>
        <strain evidence="2 3">H12</strain>
    </source>
</reference>
<dbReference type="RefSeq" id="WP_280321428.1">
    <property type="nucleotide sequence ID" value="NZ_CP118605.1"/>
</dbReference>
<keyword evidence="2" id="KW-0489">Methyltransferase</keyword>
<dbReference type="InterPro" id="IPR006342">
    <property type="entry name" value="FkbM_mtfrase"/>
</dbReference>
<protein>
    <submittedName>
        <fullName evidence="2">FkbM family methyltransferase</fullName>
    </submittedName>
</protein>
<evidence type="ECO:0000313" key="2">
    <source>
        <dbReference type="EMBL" id="WGL17552.1"/>
    </source>
</evidence>
<dbReference type="GO" id="GO:0032259">
    <property type="term" value="P:methylation"/>
    <property type="evidence" value="ECO:0007669"/>
    <property type="project" value="UniProtKB-KW"/>
</dbReference>
<sequence>MLQLENTLRCISYRLFGYPRLPFLKKRDDPGLRDSISTVLSGYYKKNIRRPPIVASKREPFPIDVNKNHIESALHTPEIHDGDFIIFGAFKESRSLILDIGANWGYSVRSMRSSGAECKIVSCEPVHYYESCLQRIFELHLGFYDYHMIGLSDKVGIINLVVPVINQVPAFGLATGLAMPNLNVFAKNIEAHIHQHIPNLREVYVQLTTLKVKIDTMDNLVDNNICRFVWNDIAAIKIDVEGMELEVLKGGIKTLRKYTPLIMLEGGNRYFGVS</sequence>
<dbReference type="Gene3D" id="3.40.50.150">
    <property type="entry name" value="Vaccinia Virus protein VP39"/>
    <property type="match status" value="1"/>
</dbReference>
<dbReference type="InterPro" id="IPR029063">
    <property type="entry name" value="SAM-dependent_MTases_sf"/>
</dbReference>
<dbReference type="Pfam" id="PF05050">
    <property type="entry name" value="Methyltransf_21"/>
    <property type="match status" value="1"/>
</dbReference>
<dbReference type="GO" id="GO:0008168">
    <property type="term" value="F:methyltransferase activity"/>
    <property type="evidence" value="ECO:0007669"/>
    <property type="project" value="UniProtKB-KW"/>
</dbReference>
<dbReference type="NCBIfam" id="TIGR01444">
    <property type="entry name" value="fkbM_fam"/>
    <property type="match status" value="1"/>
</dbReference>
<feature type="domain" description="Methyltransferase FkbM" evidence="1">
    <location>
        <begin position="99"/>
        <end position="265"/>
    </location>
</feature>
<proteinExistence type="predicted"/>
<dbReference type="Proteomes" id="UP001236500">
    <property type="component" value="Chromosome"/>
</dbReference>
<dbReference type="PANTHER" id="PTHR34203">
    <property type="entry name" value="METHYLTRANSFERASE, FKBM FAMILY PROTEIN"/>
    <property type="match status" value="1"/>
</dbReference>
<accession>A0ABY8NIJ9</accession>
<evidence type="ECO:0000259" key="1">
    <source>
        <dbReference type="Pfam" id="PF05050"/>
    </source>
</evidence>
<gene>
    <name evidence="2" type="ORF">PVT68_04485</name>
</gene>
<organism evidence="2 3">
    <name type="scientific">Microbulbifer bruguierae</name>
    <dbReference type="NCBI Taxonomy" id="3029061"/>
    <lineage>
        <taxon>Bacteria</taxon>
        <taxon>Pseudomonadati</taxon>
        <taxon>Pseudomonadota</taxon>
        <taxon>Gammaproteobacteria</taxon>
        <taxon>Cellvibrionales</taxon>
        <taxon>Microbulbiferaceae</taxon>
        <taxon>Microbulbifer</taxon>
    </lineage>
</organism>